<dbReference type="InterPro" id="IPR025324">
    <property type="entry name" value="DUF4230"/>
</dbReference>
<dbReference type="EMBL" id="JBANCF010000010">
    <property type="protein sequence ID" value="MEM0574166.1"/>
    <property type="molecule type" value="Genomic_DNA"/>
</dbReference>
<dbReference type="Proteomes" id="UP001390963">
    <property type="component" value="Unassembled WGS sequence"/>
</dbReference>
<evidence type="ECO:0000313" key="1">
    <source>
        <dbReference type="EMBL" id="MEM0519085.1"/>
    </source>
</evidence>
<evidence type="ECO:0000313" key="3">
    <source>
        <dbReference type="Proteomes" id="UP001388259"/>
    </source>
</evidence>
<keyword evidence="4" id="KW-1185">Reference proteome</keyword>
<dbReference type="RefSeq" id="WP_342687702.1">
    <property type="nucleotide sequence ID" value="NZ_JAZBJM010000009.1"/>
</dbReference>
<gene>
    <name evidence="2" type="ORF">VZD24_11605</name>
    <name evidence="1" type="ORF">VZD85_12020</name>
</gene>
<dbReference type="Pfam" id="PF14014">
    <property type="entry name" value="DUF4230"/>
    <property type="match status" value="1"/>
</dbReference>
<evidence type="ECO:0000313" key="4">
    <source>
        <dbReference type="Proteomes" id="UP001390963"/>
    </source>
</evidence>
<accession>A0AB35YSN5</accession>
<name>A0AB35YSN5_9FLAO</name>
<proteinExistence type="predicted"/>
<dbReference type="EMBL" id="JAZBJM010000009">
    <property type="protein sequence ID" value="MEM0519085.1"/>
    <property type="molecule type" value="Genomic_DNA"/>
</dbReference>
<dbReference type="AlphaFoldDB" id="A0AB35YSN5"/>
<dbReference type="Proteomes" id="UP001388259">
    <property type="component" value="Unassembled WGS sequence"/>
</dbReference>
<sequence length="204" mass="23484">MRNIFLGIIIAFVIVFGLRYCENKKENREILEANTALIQKELKNVGKLIVTEGSYAQVFSYRDSKDLFYGLTYANKRALVVVNAKATIAYDLSKVKTEIDETAKTVTITSIPKPELFINPNIQYYDVTQDYLNQFTASDYNKIKSRIEKSLRKKIEASELRTNAENRLISELQKIYILTNSMGWTLKYNSTVVETEAELQKLKL</sequence>
<reference evidence="1 4" key="1">
    <citation type="submission" date="2024-01" db="EMBL/GenBank/DDBJ databases">
        <title>Aequorivita flavus sp. nov., isolated from deep-sea sediment.</title>
        <authorList>
            <person name="Chen X."/>
        </authorList>
    </citation>
    <scope>NUCLEOTIDE SEQUENCE</scope>
    <source>
        <strain evidence="1">MCCC 1A16923</strain>
        <strain evidence="2 4">MCCC 1A16935</strain>
    </source>
</reference>
<comment type="caution">
    <text evidence="1">The sequence shown here is derived from an EMBL/GenBank/DDBJ whole genome shotgun (WGS) entry which is preliminary data.</text>
</comment>
<organism evidence="1 3">
    <name type="scientific">Aequorivita flava</name>
    <dbReference type="NCBI Taxonomy" id="3114371"/>
    <lineage>
        <taxon>Bacteria</taxon>
        <taxon>Pseudomonadati</taxon>
        <taxon>Bacteroidota</taxon>
        <taxon>Flavobacteriia</taxon>
        <taxon>Flavobacteriales</taxon>
        <taxon>Flavobacteriaceae</taxon>
        <taxon>Aequorivita</taxon>
    </lineage>
</organism>
<evidence type="ECO:0000313" key="2">
    <source>
        <dbReference type="EMBL" id="MEM0574166.1"/>
    </source>
</evidence>
<protein>
    <submittedName>
        <fullName evidence="1">DUF4230 domain-containing protein</fullName>
    </submittedName>
</protein>